<name>A0A550JIU7_9BACT</name>
<dbReference type="EMBL" id="VJVV01000002">
    <property type="protein sequence ID" value="TRO83113.1"/>
    <property type="molecule type" value="Genomic_DNA"/>
</dbReference>
<evidence type="ECO:0000313" key="10">
    <source>
        <dbReference type="Proteomes" id="UP000317155"/>
    </source>
</evidence>
<dbReference type="InterPro" id="IPR051921">
    <property type="entry name" value="ABC_osmolyte_uptake_ATP-bind"/>
</dbReference>
<dbReference type="GO" id="GO:0006970">
    <property type="term" value="P:response to osmotic stress"/>
    <property type="evidence" value="ECO:0007669"/>
    <property type="project" value="UniProtKB-ARBA"/>
</dbReference>
<dbReference type="InterPro" id="IPR046342">
    <property type="entry name" value="CBS_dom_sf"/>
</dbReference>
<dbReference type="PROSITE" id="PS50893">
    <property type="entry name" value="ABC_TRANSPORTER_2"/>
    <property type="match status" value="1"/>
</dbReference>
<dbReference type="CDD" id="cd03294">
    <property type="entry name" value="ABC_Pro_Gly_Betaine"/>
    <property type="match status" value="1"/>
</dbReference>
<gene>
    <name evidence="9" type="ORF">FL622_03250</name>
</gene>
<accession>A0A550JIU7</accession>
<evidence type="ECO:0000256" key="1">
    <source>
        <dbReference type="ARBA" id="ARBA00005417"/>
    </source>
</evidence>
<protein>
    <submittedName>
        <fullName evidence="9">Glycine betaine/L-proline ABC transporter ATP-binding protein</fullName>
    </submittedName>
</protein>
<dbReference type="InterPro" id="IPR003593">
    <property type="entry name" value="AAA+_ATPase"/>
</dbReference>
<dbReference type="FunFam" id="3.40.50.300:FF:000201">
    <property type="entry name" value="Glycine betaine/L-proline ABC transporter ATP-binding protein"/>
    <property type="match status" value="1"/>
</dbReference>
<dbReference type="GO" id="GO:0006865">
    <property type="term" value="P:amino acid transport"/>
    <property type="evidence" value="ECO:0007669"/>
    <property type="project" value="UniProtKB-KW"/>
</dbReference>
<sequence length="393" mass="43001">MHPKITVENLYKIFGPGAKSGIALLRQGLGKEHLLREHGLAVGINNASFSIEPGQFLVVMGLSGSGKSTLIRCLNRLIEPTAGKILIDGVDVTTLDEAGLRQVRQHKFGMVFQKFALFPHRTVQQNAEYGLEIQGVAPEERARKALESLDLVGLKDWADAYPDQLSGGMQQRVGLARALALDPDILLMDEAFSALDPLIRREMQDELLALQSRVNKTIVFITHDLDEALKLGDTIIIMKDGVIVQQGTPEEILTNPADDYVEKFIEDVDVSKVLTAETVMHKATAVTFPKDGPKTALHKMKEIGTSSILVVDKERRLLGIVHAEDASRLAKAGETSLEAIIVRDIPRVEPGTALQELFSIESFPVIVVNEEQKLKGIIVRGALLAAMAEGRSN</sequence>
<evidence type="ECO:0000256" key="5">
    <source>
        <dbReference type="ARBA" id="ARBA00022970"/>
    </source>
</evidence>
<dbReference type="InterPro" id="IPR003439">
    <property type="entry name" value="ABC_transporter-like_ATP-bd"/>
</dbReference>
<dbReference type="Pfam" id="PF00571">
    <property type="entry name" value="CBS"/>
    <property type="match status" value="1"/>
</dbReference>
<evidence type="ECO:0000256" key="4">
    <source>
        <dbReference type="ARBA" id="ARBA00022840"/>
    </source>
</evidence>
<evidence type="ECO:0000259" key="8">
    <source>
        <dbReference type="PROSITE" id="PS51371"/>
    </source>
</evidence>
<dbReference type="InterPro" id="IPR017871">
    <property type="entry name" value="ABC_transporter-like_CS"/>
</dbReference>
<feature type="domain" description="CBS" evidence="8">
    <location>
        <begin position="280"/>
        <end position="336"/>
    </location>
</feature>
<keyword evidence="5" id="KW-0029">Amino-acid transport</keyword>
<dbReference type="PANTHER" id="PTHR43869:SF1">
    <property type="entry name" value="GLYCINE BETAINE_PROLINE BETAINE TRANSPORT SYSTEM ATP-BINDING PROTEIN PROV"/>
    <property type="match status" value="1"/>
</dbReference>
<dbReference type="SUPFAM" id="SSF54631">
    <property type="entry name" value="CBS-domain pair"/>
    <property type="match status" value="1"/>
</dbReference>
<evidence type="ECO:0000256" key="2">
    <source>
        <dbReference type="ARBA" id="ARBA00022448"/>
    </source>
</evidence>
<evidence type="ECO:0000313" key="9">
    <source>
        <dbReference type="EMBL" id="TRO83113.1"/>
    </source>
</evidence>
<dbReference type="OrthoDB" id="9809450at2"/>
<dbReference type="GO" id="GO:0016887">
    <property type="term" value="F:ATP hydrolysis activity"/>
    <property type="evidence" value="ECO:0007669"/>
    <property type="project" value="InterPro"/>
</dbReference>
<organism evidence="9 10">
    <name type="scientific">Trichloromonas acetexigens</name>
    <dbReference type="NCBI Taxonomy" id="38815"/>
    <lineage>
        <taxon>Bacteria</taxon>
        <taxon>Pseudomonadati</taxon>
        <taxon>Thermodesulfobacteriota</taxon>
        <taxon>Desulfuromonadia</taxon>
        <taxon>Desulfuromonadales</taxon>
        <taxon>Trichloromonadaceae</taxon>
        <taxon>Trichloromonas</taxon>
    </lineage>
</organism>
<evidence type="ECO:0000256" key="6">
    <source>
        <dbReference type="PROSITE-ProRule" id="PRU00703"/>
    </source>
</evidence>
<dbReference type="Proteomes" id="UP000317155">
    <property type="component" value="Unassembled WGS sequence"/>
</dbReference>
<dbReference type="NCBIfam" id="TIGR01186">
    <property type="entry name" value="proV"/>
    <property type="match status" value="1"/>
</dbReference>
<keyword evidence="3" id="KW-0547">Nucleotide-binding</keyword>
<dbReference type="RefSeq" id="WP_092055595.1">
    <property type="nucleotide sequence ID" value="NZ_FOJJ01000012.1"/>
</dbReference>
<keyword evidence="2" id="KW-0813">Transport</keyword>
<dbReference type="SUPFAM" id="SSF52540">
    <property type="entry name" value="P-loop containing nucleoside triphosphate hydrolases"/>
    <property type="match status" value="1"/>
</dbReference>
<dbReference type="PROSITE" id="PS00211">
    <property type="entry name" value="ABC_TRANSPORTER_1"/>
    <property type="match status" value="1"/>
</dbReference>
<dbReference type="PANTHER" id="PTHR43869">
    <property type="entry name" value="GLYCINE BETAINE/PROLINE BETAINE TRANSPORT SYSTEM ATP-BINDING PROTEIN PROV"/>
    <property type="match status" value="1"/>
</dbReference>
<proteinExistence type="inferred from homology"/>
<dbReference type="AlphaFoldDB" id="A0A550JIU7"/>
<dbReference type="GO" id="GO:0016020">
    <property type="term" value="C:membrane"/>
    <property type="evidence" value="ECO:0007669"/>
    <property type="project" value="InterPro"/>
</dbReference>
<dbReference type="InterPro" id="IPR000644">
    <property type="entry name" value="CBS_dom"/>
</dbReference>
<keyword evidence="4 9" id="KW-0067">ATP-binding</keyword>
<dbReference type="PROSITE" id="PS51371">
    <property type="entry name" value="CBS"/>
    <property type="match status" value="1"/>
</dbReference>
<evidence type="ECO:0000256" key="3">
    <source>
        <dbReference type="ARBA" id="ARBA00022741"/>
    </source>
</evidence>
<comment type="caution">
    <text evidence="9">The sequence shown here is derived from an EMBL/GenBank/DDBJ whole genome shotgun (WGS) entry which is preliminary data.</text>
</comment>
<dbReference type="GO" id="GO:0031460">
    <property type="term" value="P:glycine betaine transport"/>
    <property type="evidence" value="ECO:0007669"/>
    <property type="project" value="InterPro"/>
</dbReference>
<dbReference type="Pfam" id="PF00005">
    <property type="entry name" value="ABC_tran"/>
    <property type="match status" value="1"/>
</dbReference>
<reference evidence="9 10" key="1">
    <citation type="submission" date="2019-07" db="EMBL/GenBank/DDBJ databases">
        <title>Insights of Desulfuromonas acetexigens electromicrobiology.</title>
        <authorList>
            <person name="Katuri K."/>
            <person name="Sapireddy V."/>
            <person name="Shaw D.R."/>
            <person name="Saikaly P."/>
        </authorList>
    </citation>
    <scope>NUCLEOTIDE SEQUENCE [LARGE SCALE GENOMIC DNA]</scope>
    <source>
        <strain evidence="9 10">2873</strain>
    </source>
</reference>
<dbReference type="Gene3D" id="3.40.50.300">
    <property type="entry name" value="P-loop containing nucleotide triphosphate hydrolases"/>
    <property type="match status" value="1"/>
</dbReference>
<comment type="similarity">
    <text evidence="1">Belongs to the ABC transporter superfamily.</text>
</comment>
<keyword evidence="6" id="KW-0129">CBS domain</keyword>
<dbReference type="Gene3D" id="3.10.580.10">
    <property type="entry name" value="CBS-domain"/>
    <property type="match status" value="1"/>
</dbReference>
<dbReference type="InterPro" id="IPR027417">
    <property type="entry name" value="P-loop_NTPase"/>
</dbReference>
<evidence type="ECO:0000259" key="7">
    <source>
        <dbReference type="PROSITE" id="PS50893"/>
    </source>
</evidence>
<feature type="domain" description="ABC transporter" evidence="7">
    <location>
        <begin position="29"/>
        <end position="265"/>
    </location>
</feature>
<dbReference type="InterPro" id="IPR005892">
    <property type="entry name" value="Gly-betaine_transp_ATP-bd"/>
</dbReference>
<dbReference type="GO" id="GO:0005524">
    <property type="term" value="F:ATP binding"/>
    <property type="evidence" value="ECO:0007669"/>
    <property type="project" value="UniProtKB-KW"/>
</dbReference>
<keyword evidence="10" id="KW-1185">Reference proteome</keyword>
<dbReference type="SMART" id="SM00382">
    <property type="entry name" value="AAA"/>
    <property type="match status" value="1"/>
</dbReference>